<reference evidence="3" key="1">
    <citation type="submission" date="2022-11" db="UniProtKB">
        <authorList>
            <consortium name="WormBaseParasite"/>
        </authorList>
    </citation>
    <scope>IDENTIFICATION</scope>
</reference>
<feature type="transmembrane region" description="Helical" evidence="1">
    <location>
        <begin position="21"/>
        <end position="44"/>
    </location>
</feature>
<dbReference type="AlphaFoldDB" id="A0A915C6Q2"/>
<keyword evidence="1" id="KW-0812">Transmembrane</keyword>
<sequence>MIWRKCNPRKYCQIADRMSDDFVFIILSSLFLFMRIVLLSSHLAGTHIIVVHVRSRMLPTSRCFSSSIRSDRIVCRRHSLL</sequence>
<protein>
    <submittedName>
        <fullName evidence="3">Profilin</fullName>
    </submittedName>
</protein>
<keyword evidence="1" id="KW-0472">Membrane</keyword>
<dbReference type="WBParaSite" id="PgR093_g022_t01">
    <property type="protein sequence ID" value="PgR093_g022_t01"/>
    <property type="gene ID" value="PgR093_g022"/>
</dbReference>
<evidence type="ECO:0000313" key="2">
    <source>
        <dbReference type="Proteomes" id="UP000887569"/>
    </source>
</evidence>
<dbReference type="Proteomes" id="UP000887569">
    <property type="component" value="Unplaced"/>
</dbReference>
<keyword evidence="2" id="KW-1185">Reference proteome</keyword>
<proteinExistence type="predicted"/>
<accession>A0A915C6Q2</accession>
<evidence type="ECO:0000256" key="1">
    <source>
        <dbReference type="SAM" id="Phobius"/>
    </source>
</evidence>
<name>A0A915C6Q2_PARUN</name>
<keyword evidence="1" id="KW-1133">Transmembrane helix</keyword>
<organism evidence="2 3">
    <name type="scientific">Parascaris univalens</name>
    <name type="common">Nematode worm</name>
    <dbReference type="NCBI Taxonomy" id="6257"/>
    <lineage>
        <taxon>Eukaryota</taxon>
        <taxon>Metazoa</taxon>
        <taxon>Ecdysozoa</taxon>
        <taxon>Nematoda</taxon>
        <taxon>Chromadorea</taxon>
        <taxon>Rhabditida</taxon>
        <taxon>Spirurina</taxon>
        <taxon>Ascaridomorpha</taxon>
        <taxon>Ascaridoidea</taxon>
        <taxon>Ascarididae</taxon>
        <taxon>Parascaris</taxon>
    </lineage>
</organism>
<evidence type="ECO:0000313" key="3">
    <source>
        <dbReference type="WBParaSite" id="PgR093_g022_t01"/>
    </source>
</evidence>